<keyword evidence="6 8" id="KW-0234">DNA repair</keyword>
<comment type="function">
    <text evidence="8">May be involved in recombinational repair of damaged DNA.</text>
</comment>
<evidence type="ECO:0000256" key="4">
    <source>
        <dbReference type="ARBA" id="ARBA00022763"/>
    </source>
</evidence>
<dbReference type="InterPro" id="IPR004604">
    <property type="entry name" value="DNA_recomb/repair_RecN"/>
</dbReference>
<name>A0A563VKT0_9CYAN</name>
<keyword evidence="3" id="KW-0547">Nucleotide-binding</keyword>
<keyword evidence="4 8" id="KW-0227">DNA damage</keyword>
<sequence length="583" mass="65150">MLFSLKIHNFALVDRLELDFDKGLNVLTGETGAGKSIILDAIDIALGGKVSSRMIRSGSDRATIEATFKVNDQFQQWLQKQAVTVSENSLICTRELTAGKGNRVRSRCRLNGNAVNRQLMEQLRSRLIEITVQGQTSDLLVPEKQRTLLDLYGGKPILKQKSLVAKIYAKWQQAKQKLAKRQKAQQETLQKQNLLEFQLKELTEAELTTEDELEQLQQERDRLSHVVELQQLSYQAYQLLYQSDADAPTANDLLGDAESNLEEMTSYDGKLQPILEMVQSAIAQVVEAGQQINSYGDSLEADPERLGEIEARIRVLKDICRKYSSDLGEVIAFYHKVKQELAELTDSEQSLSKLEAICQQAQQELFEVCATLSQLRQKAITKLERQLVKELKPLAMDKVVFECRLNSCQPTINGADEVVFYFSPNPGEVVQPLADTASGGEMSRFLLALKACFSDAAIVSNTLVFDEIDAGVSGKVAQAIAEKLHQLSQENQILCVTHQPLIAAMADSHYKVEKTIIEEVKKNSNGNSSLSDIRTVVRVYNISDLNLRIQELAQITGGHSADQAMEFAQSLLIKAADYRKKQQ</sequence>
<dbReference type="Proteomes" id="UP000320055">
    <property type="component" value="Unassembled WGS sequence"/>
</dbReference>
<dbReference type="AlphaFoldDB" id="A0A563VKT0"/>
<dbReference type="SUPFAM" id="SSF52540">
    <property type="entry name" value="P-loop containing nucleoside triphosphate hydrolases"/>
    <property type="match status" value="1"/>
</dbReference>
<proteinExistence type="inferred from homology"/>
<accession>A0A563VKT0</accession>
<evidence type="ECO:0000256" key="1">
    <source>
        <dbReference type="ARBA" id="ARBA00009441"/>
    </source>
</evidence>
<evidence type="ECO:0000256" key="8">
    <source>
        <dbReference type="PIRNR" id="PIRNR003128"/>
    </source>
</evidence>
<dbReference type="FunFam" id="3.40.50.300:FF:000319">
    <property type="entry name" value="DNA repair protein RecN"/>
    <property type="match status" value="1"/>
</dbReference>
<dbReference type="GO" id="GO:0016887">
    <property type="term" value="F:ATP hydrolysis activity"/>
    <property type="evidence" value="ECO:0007669"/>
    <property type="project" value="InterPro"/>
</dbReference>
<keyword evidence="12" id="KW-1185">Reference proteome</keyword>
<dbReference type="GO" id="GO:0043590">
    <property type="term" value="C:bacterial nucleoid"/>
    <property type="evidence" value="ECO:0007669"/>
    <property type="project" value="TreeGrafter"/>
</dbReference>
<evidence type="ECO:0000256" key="9">
    <source>
        <dbReference type="SAM" id="Coils"/>
    </source>
</evidence>
<dbReference type="PIRSF" id="PIRSF003128">
    <property type="entry name" value="RecN"/>
    <property type="match status" value="1"/>
</dbReference>
<evidence type="ECO:0000256" key="5">
    <source>
        <dbReference type="ARBA" id="ARBA00022840"/>
    </source>
</evidence>
<dbReference type="RefSeq" id="WP_144863959.1">
    <property type="nucleotide sequence ID" value="NZ_LR213775.1"/>
</dbReference>
<evidence type="ECO:0000256" key="6">
    <source>
        <dbReference type="ARBA" id="ARBA00023204"/>
    </source>
</evidence>
<evidence type="ECO:0000313" key="11">
    <source>
        <dbReference type="EMBL" id="VEP12021.1"/>
    </source>
</evidence>
<dbReference type="PANTHER" id="PTHR11059">
    <property type="entry name" value="DNA REPAIR PROTEIN RECN"/>
    <property type="match status" value="1"/>
</dbReference>
<evidence type="ECO:0000256" key="7">
    <source>
        <dbReference type="ARBA" id="ARBA00033408"/>
    </source>
</evidence>
<dbReference type="Gene3D" id="3.40.50.300">
    <property type="entry name" value="P-loop containing nucleotide triphosphate hydrolases"/>
    <property type="match status" value="2"/>
</dbReference>
<dbReference type="GO" id="GO:0006302">
    <property type="term" value="P:double-strand break repair"/>
    <property type="evidence" value="ECO:0007669"/>
    <property type="project" value="InterPro"/>
</dbReference>
<evidence type="ECO:0000256" key="2">
    <source>
        <dbReference type="ARBA" id="ARBA00021315"/>
    </source>
</evidence>
<dbReference type="InterPro" id="IPR027417">
    <property type="entry name" value="P-loop_NTPase"/>
</dbReference>
<comment type="similarity">
    <text evidence="1 8">Belongs to the RecN family.</text>
</comment>
<keyword evidence="9" id="KW-0175">Coiled coil</keyword>
<dbReference type="NCBIfam" id="TIGR00634">
    <property type="entry name" value="recN"/>
    <property type="match status" value="1"/>
</dbReference>
<organism evidence="11 12">
    <name type="scientific">Hyella patelloides LEGE 07179</name>
    <dbReference type="NCBI Taxonomy" id="945734"/>
    <lineage>
        <taxon>Bacteria</taxon>
        <taxon>Bacillati</taxon>
        <taxon>Cyanobacteriota</taxon>
        <taxon>Cyanophyceae</taxon>
        <taxon>Pleurocapsales</taxon>
        <taxon>Hyellaceae</taxon>
        <taxon>Hyella</taxon>
    </lineage>
</organism>
<feature type="domain" description="Rad50/SbcC-type AAA" evidence="10">
    <location>
        <begin position="4"/>
        <end position="219"/>
    </location>
</feature>
<dbReference type="EMBL" id="CAACVJ010000035">
    <property type="protein sequence ID" value="VEP12021.1"/>
    <property type="molecule type" value="Genomic_DNA"/>
</dbReference>
<dbReference type="GO" id="GO:0009432">
    <property type="term" value="P:SOS response"/>
    <property type="evidence" value="ECO:0007669"/>
    <property type="project" value="TreeGrafter"/>
</dbReference>
<feature type="coiled-coil region" evidence="9">
    <location>
        <begin position="199"/>
        <end position="233"/>
    </location>
</feature>
<dbReference type="GO" id="GO:0005524">
    <property type="term" value="F:ATP binding"/>
    <property type="evidence" value="ECO:0007669"/>
    <property type="project" value="UniProtKB-KW"/>
</dbReference>
<dbReference type="PANTHER" id="PTHR11059:SF0">
    <property type="entry name" value="DNA REPAIR PROTEIN RECN"/>
    <property type="match status" value="1"/>
</dbReference>
<dbReference type="Pfam" id="PF13476">
    <property type="entry name" value="AAA_23"/>
    <property type="match status" value="1"/>
</dbReference>
<reference evidence="11 12" key="1">
    <citation type="submission" date="2019-01" db="EMBL/GenBank/DDBJ databases">
        <authorList>
            <person name="Brito A."/>
        </authorList>
    </citation>
    <scope>NUCLEOTIDE SEQUENCE [LARGE SCALE GENOMIC DNA]</scope>
    <source>
        <strain evidence="11">1</strain>
    </source>
</reference>
<dbReference type="CDD" id="cd03241">
    <property type="entry name" value="ABC_RecN"/>
    <property type="match status" value="2"/>
</dbReference>
<gene>
    <name evidence="11" type="primary">recN</name>
    <name evidence="11" type="ORF">H1P_130041</name>
</gene>
<dbReference type="GO" id="GO:0006310">
    <property type="term" value="P:DNA recombination"/>
    <property type="evidence" value="ECO:0007669"/>
    <property type="project" value="InterPro"/>
</dbReference>
<protein>
    <recommendedName>
        <fullName evidence="2 8">DNA repair protein RecN</fullName>
    </recommendedName>
    <alternativeName>
        <fullName evidence="7 8">Recombination protein N</fullName>
    </alternativeName>
</protein>
<evidence type="ECO:0000259" key="10">
    <source>
        <dbReference type="Pfam" id="PF13476"/>
    </source>
</evidence>
<evidence type="ECO:0000256" key="3">
    <source>
        <dbReference type="ARBA" id="ARBA00022741"/>
    </source>
</evidence>
<dbReference type="InterPro" id="IPR038729">
    <property type="entry name" value="Rad50/SbcC_AAA"/>
</dbReference>
<keyword evidence="5" id="KW-0067">ATP-binding</keyword>
<evidence type="ECO:0000313" key="12">
    <source>
        <dbReference type="Proteomes" id="UP000320055"/>
    </source>
</evidence>
<dbReference type="OrthoDB" id="9806954at2"/>
<feature type="coiled-coil region" evidence="9">
    <location>
        <begin position="344"/>
        <end position="378"/>
    </location>
</feature>